<feature type="non-terminal residue" evidence="2">
    <location>
        <position position="1"/>
    </location>
</feature>
<keyword evidence="3" id="KW-1185">Reference proteome</keyword>
<feature type="region of interest" description="Disordered" evidence="1">
    <location>
        <begin position="81"/>
        <end position="107"/>
    </location>
</feature>
<gene>
    <name evidence="2" type="ORF">PCOR1329_LOCUS22875</name>
</gene>
<evidence type="ECO:0008006" key="4">
    <source>
        <dbReference type="Google" id="ProtNLM"/>
    </source>
</evidence>
<evidence type="ECO:0000256" key="1">
    <source>
        <dbReference type="SAM" id="MobiDB-lite"/>
    </source>
</evidence>
<proteinExistence type="predicted"/>
<accession>A0ABN9RQZ3</accession>
<name>A0ABN9RQZ3_9DINO</name>
<evidence type="ECO:0000313" key="3">
    <source>
        <dbReference type="Proteomes" id="UP001189429"/>
    </source>
</evidence>
<evidence type="ECO:0000313" key="2">
    <source>
        <dbReference type="EMBL" id="CAK0821661.1"/>
    </source>
</evidence>
<reference evidence="2" key="1">
    <citation type="submission" date="2023-10" db="EMBL/GenBank/DDBJ databases">
        <authorList>
            <person name="Chen Y."/>
            <person name="Shah S."/>
            <person name="Dougan E. K."/>
            <person name="Thang M."/>
            <person name="Chan C."/>
        </authorList>
    </citation>
    <scope>NUCLEOTIDE SEQUENCE [LARGE SCALE GENOMIC DNA]</scope>
</reference>
<dbReference type="Proteomes" id="UP001189429">
    <property type="component" value="Unassembled WGS sequence"/>
</dbReference>
<organism evidence="2 3">
    <name type="scientific">Prorocentrum cordatum</name>
    <dbReference type="NCBI Taxonomy" id="2364126"/>
    <lineage>
        <taxon>Eukaryota</taxon>
        <taxon>Sar</taxon>
        <taxon>Alveolata</taxon>
        <taxon>Dinophyceae</taxon>
        <taxon>Prorocentrales</taxon>
        <taxon>Prorocentraceae</taxon>
        <taxon>Prorocentrum</taxon>
    </lineage>
</organism>
<dbReference type="EMBL" id="CAUYUJ010007682">
    <property type="protein sequence ID" value="CAK0821661.1"/>
    <property type="molecule type" value="Genomic_DNA"/>
</dbReference>
<comment type="caution">
    <text evidence="2">The sequence shown here is derived from an EMBL/GenBank/DDBJ whole genome shotgun (WGS) entry which is preliminary data.</text>
</comment>
<protein>
    <recommendedName>
        <fullName evidence="4">GPN-loop GTPase</fullName>
    </recommendedName>
</protein>
<sequence length="125" mass="14068">AFQSVTHSWVLTMPDHPYLSGLKQNLANFVEELTAYISMVDSKISNEHFDAMADYEAGKIKDYEQRWATMKAEVAPFIQHATSSSSSSVRAQPPVAHGASEDEIDEDALFARKKRRRCCKKMTPS</sequence>